<keyword evidence="5 14" id="KW-0812">Transmembrane</keyword>
<evidence type="ECO:0000256" key="2">
    <source>
        <dbReference type="ARBA" id="ARBA00015897"/>
    </source>
</evidence>
<dbReference type="PANTHER" id="PTHR46480">
    <property type="entry name" value="F20B24.22"/>
    <property type="match status" value="1"/>
</dbReference>
<comment type="caution">
    <text evidence="16">The sequence shown here is derived from an EMBL/GenBank/DDBJ whole genome shotgun (WGS) entry which is preliminary data.</text>
</comment>
<dbReference type="GO" id="GO:0030171">
    <property type="term" value="F:voltage-gated proton channel activity"/>
    <property type="evidence" value="ECO:0007669"/>
    <property type="project" value="InterPro"/>
</dbReference>
<keyword evidence="3" id="KW-0813">Transport</keyword>
<evidence type="ECO:0000256" key="14">
    <source>
        <dbReference type="SAM" id="Phobius"/>
    </source>
</evidence>
<dbReference type="PANTHER" id="PTHR46480:SF1">
    <property type="entry name" value="VOLTAGE-GATED HYDROGEN CHANNEL 1"/>
    <property type="match status" value="1"/>
</dbReference>
<evidence type="ECO:0000256" key="11">
    <source>
        <dbReference type="ARBA" id="ARBA00023303"/>
    </source>
</evidence>
<evidence type="ECO:0000256" key="6">
    <source>
        <dbReference type="ARBA" id="ARBA00022882"/>
    </source>
</evidence>
<dbReference type="Gene3D" id="1.20.120.350">
    <property type="entry name" value="Voltage-gated potassium channels. Chain C"/>
    <property type="match status" value="1"/>
</dbReference>
<dbReference type="AlphaFoldDB" id="A0A2V0P996"/>
<keyword evidence="10 14" id="KW-0472">Membrane</keyword>
<dbReference type="Pfam" id="PF00520">
    <property type="entry name" value="Ion_trans"/>
    <property type="match status" value="1"/>
</dbReference>
<organism evidence="16 17">
    <name type="scientific">Raphidocelis subcapitata</name>
    <dbReference type="NCBI Taxonomy" id="307507"/>
    <lineage>
        <taxon>Eukaryota</taxon>
        <taxon>Viridiplantae</taxon>
        <taxon>Chlorophyta</taxon>
        <taxon>core chlorophytes</taxon>
        <taxon>Chlorophyceae</taxon>
        <taxon>CS clade</taxon>
        <taxon>Sphaeropleales</taxon>
        <taxon>Selenastraceae</taxon>
        <taxon>Raphidocelis</taxon>
    </lineage>
</organism>
<keyword evidence="7 14" id="KW-1133">Transmembrane helix</keyword>
<keyword evidence="8 13" id="KW-0175">Coiled coil</keyword>
<comment type="subcellular location">
    <subcellularLocation>
        <location evidence="1">Cell membrane</location>
        <topology evidence="1">Multi-pass membrane protein</topology>
    </subcellularLocation>
</comment>
<evidence type="ECO:0000256" key="3">
    <source>
        <dbReference type="ARBA" id="ARBA00022448"/>
    </source>
</evidence>
<dbReference type="InterPro" id="IPR005821">
    <property type="entry name" value="Ion_trans_dom"/>
</dbReference>
<sequence length="248" mass="27005">MPVWSRKPAKGSADALQLAAAGGGGGDEDAATGAAPGAAGSGSADAVVGSSCAPDEHALEVRQESVVCACWRILTRPFWMKYFQSRTYHNTVIFLVALDLMTVVIDLGFTLAKCPEPKLPEPTEKALEALTWTSIGILCVFIVEFFAQLLCFGFKWCKKVSNLLDVTVVVASLVLELVLRTSELREVVGLLIVFRLWRIVRVLHSTEEIIHIEHKQKLSATQSELTSLRRRLADAEAALAVLQAQQAM</sequence>
<reference evidence="16 17" key="1">
    <citation type="journal article" date="2018" name="Sci. Rep.">
        <title>Raphidocelis subcapitata (=Pseudokirchneriella subcapitata) provides an insight into genome evolution and environmental adaptations in the Sphaeropleales.</title>
        <authorList>
            <person name="Suzuki S."/>
            <person name="Yamaguchi H."/>
            <person name="Nakajima N."/>
            <person name="Kawachi M."/>
        </authorList>
    </citation>
    <scope>NUCLEOTIDE SEQUENCE [LARGE SCALE GENOMIC DNA]</scope>
    <source>
        <strain evidence="16 17">NIES-35</strain>
    </source>
</reference>
<evidence type="ECO:0000256" key="5">
    <source>
        <dbReference type="ARBA" id="ARBA00022692"/>
    </source>
</evidence>
<keyword evidence="11" id="KW-0407">Ion channel</keyword>
<feature type="transmembrane region" description="Helical" evidence="14">
    <location>
        <begin position="88"/>
        <end position="109"/>
    </location>
</feature>
<proteinExistence type="predicted"/>
<dbReference type="SUPFAM" id="SSF81324">
    <property type="entry name" value="Voltage-gated potassium channels"/>
    <property type="match status" value="1"/>
</dbReference>
<name>A0A2V0P996_9CHLO</name>
<keyword evidence="4" id="KW-1003">Cell membrane</keyword>
<evidence type="ECO:0000256" key="12">
    <source>
        <dbReference type="ARBA" id="ARBA00031989"/>
    </source>
</evidence>
<accession>A0A2V0P996</accession>
<evidence type="ECO:0000256" key="4">
    <source>
        <dbReference type="ARBA" id="ARBA00022475"/>
    </source>
</evidence>
<keyword evidence="17" id="KW-1185">Reference proteome</keyword>
<evidence type="ECO:0000256" key="10">
    <source>
        <dbReference type="ARBA" id="ARBA00023136"/>
    </source>
</evidence>
<keyword evidence="9" id="KW-0406">Ion transport</keyword>
<dbReference type="InterPro" id="IPR027359">
    <property type="entry name" value="Volt_channel_dom_sf"/>
</dbReference>
<keyword evidence="6" id="KW-0851">Voltage-gated channel</keyword>
<dbReference type="STRING" id="307507.A0A2V0P996"/>
<dbReference type="InterPro" id="IPR031846">
    <property type="entry name" value="Hvcn1"/>
</dbReference>
<dbReference type="OrthoDB" id="427456at2759"/>
<feature type="transmembrane region" description="Helical" evidence="14">
    <location>
        <begin position="129"/>
        <end position="151"/>
    </location>
</feature>
<evidence type="ECO:0000256" key="13">
    <source>
        <dbReference type="SAM" id="Coils"/>
    </source>
</evidence>
<dbReference type="GO" id="GO:0034702">
    <property type="term" value="C:monoatomic ion channel complex"/>
    <property type="evidence" value="ECO:0007669"/>
    <property type="project" value="UniProtKB-KW"/>
</dbReference>
<gene>
    <name evidence="16" type="ORF">Rsub_06069</name>
</gene>
<feature type="domain" description="Ion transport" evidence="15">
    <location>
        <begin position="87"/>
        <end position="204"/>
    </location>
</feature>
<dbReference type="GO" id="GO:0005886">
    <property type="term" value="C:plasma membrane"/>
    <property type="evidence" value="ECO:0007669"/>
    <property type="project" value="UniProtKB-SubCell"/>
</dbReference>
<evidence type="ECO:0000313" key="16">
    <source>
        <dbReference type="EMBL" id="GBF93737.1"/>
    </source>
</evidence>
<dbReference type="EMBL" id="BDRX01000044">
    <property type="protein sequence ID" value="GBF93737.1"/>
    <property type="molecule type" value="Genomic_DNA"/>
</dbReference>
<evidence type="ECO:0000256" key="1">
    <source>
        <dbReference type="ARBA" id="ARBA00004651"/>
    </source>
</evidence>
<evidence type="ECO:0000256" key="9">
    <source>
        <dbReference type="ARBA" id="ARBA00023065"/>
    </source>
</evidence>
<dbReference type="Proteomes" id="UP000247498">
    <property type="component" value="Unassembled WGS sequence"/>
</dbReference>
<dbReference type="InParanoid" id="A0A2V0P996"/>
<evidence type="ECO:0000256" key="8">
    <source>
        <dbReference type="ARBA" id="ARBA00023054"/>
    </source>
</evidence>
<evidence type="ECO:0000256" key="7">
    <source>
        <dbReference type="ARBA" id="ARBA00022989"/>
    </source>
</evidence>
<evidence type="ECO:0000259" key="15">
    <source>
        <dbReference type="Pfam" id="PF00520"/>
    </source>
</evidence>
<feature type="coiled-coil region" evidence="13">
    <location>
        <begin position="218"/>
        <end position="245"/>
    </location>
</feature>
<evidence type="ECO:0000313" key="17">
    <source>
        <dbReference type="Proteomes" id="UP000247498"/>
    </source>
</evidence>
<dbReference type="FunCoup" id="A0A2V0P996">
    <property type="interactions" value="3"/>
</dbReference>
<protein>
    <recommendedName>
        <fullName evidence="2">Voltage-gated hydrogen channel 1</fullName>
    </recommendedName>
    <alternativeName>
        <fullName evidence="12">Hydrogen voltage-gated channel 1</fullName>
    </alternativeName>
</protein>